<evidence type="ECO:0000256" key="1">
    <source>
        <dbReference type="ARBA" id="ARBA00004496"/>
    </source>
</evidence>
<dbReference type="InterPro" id="IPR022043">
    <property type="entry name" value="CAF1A_DD"/>
</dbReference>
<sequence length="549" mass="63755">MTMEDTNKRPLDHNQLKEDPASKRMKAEKTPRELAAEAKREAKMLEQERKQALKRQKKAEEEERRRLKKLADEEERRLKREKIEAERKARIVQKEREREEKMKRRQEELRLRELERKRKEEEKLKRKEEEMKRKEKERLRKEEERQRKLKEDDEKRQRRSITNFFKKNTILVPKRQPGNDDEGKTEFQKYFLPFHINQNVVLHTPNYEIDNTWESFLNDPSGFTIPKSSQEPISKDSAATTRAFDVLQRLNAGSLDEASRLFPSVPLRYIKFYENRKPAYVETFSYTVADTDTPDLYLNPCTRVHFKCEQRVIDYDIDSDVEEGDYDEGEGEDLDSADDDDDDDDDDMNSSDIDEFVDDDSKSEKKRKIIGPLVPIIRHYQQDIDENDEFGQQFKSIHWELIDSTLTLPIDPFKDYWTEPKTPKKPTAVTIDSLIASTPPNASVSAAVVASAGTDTNTNGEDSTNPASPSTPSTLSVKKKVITEPEHVSALLTFVQNNSSFSINTLAELAAKDNVCGPLLAKYSRAVLKNTVKEHASFDKRTGWKLSST</sequence>
<dbReference type="EMBL" id="NHMM01000006">
    <property type="protein sequence ID" value="OUT21031.1"/>
    <property type="molecule type" value="Genomic_DNA"/>
</dbReference>
<dbReference type="Pfam" id="PF12253">
    <property type="entry name" value="CAF1A_dimeriz"/>
    <property type="match status" value="1"/>
</dbReference>
<evidence type="ECO:0000313" key="6">
    <source>
        <dbReference type="EMBL" id="OUT21031.1"/>
    </source>
</evidence>
<feature type="compositionally biased region" description="Basic and acidic residues" evidence="3">
    <location>
        <begin position="1"/>
        <end position="51"/>
    </location>
</feature>
<evidence type="ECO:0000259" key="4">
    <source>
        <dbReference type="Pfam" id="PF11600"/>
    </source>
</evidence>
<evidence type="ECO:0000313" key="7">
    <source>
        <dbReference type="Proteomes" id="UP000195871"/>
    </source>
</evidence>
<dbReference type="GO" id="GO:0005737">
    <property type="term" value="C:cytoplasm"/>
    <property type="evidence" value="ECO:0007669"/>
    <property type="project" value="UniProtKB-SubCell"/>
</dbReference>
<evidence type="ECO:0000256" key="2">
    <source>
        <dbReference type="ARBA" id="ARBA00022490"/>
    </source>
</evidence>
<dbReference type="Pfam" id="PF11600">
    <property type="entry name" value="CAF1A_acidic"/>
    <property type="match status" value="1"/>
</dbReference>
<feature type="region of interest" description="Disordered" evidence="3">
    <location>
        <begin position="1"/>
        <end position="158"/>
    </location>
</feature>
<name>A0A1Z8JKA9_PICKU</name>
<protein>
    <recommendedName>
        <fullName evidence="8">Chromatin assembly factor 1 subunit p90</fullName>
    </recommendedName>
</protein>
<feature type="domain" description="Chromatin assembly factor 1 subunit A dimerization" evidence="5">
    <location>
        <begin position="268"/>
        <end position="349"/>
    </location>
</feature>
<evidence type="ECO:0008006" key="8">
    <source>
        <dbReference type="Google" id="ProtNLM"/>
    </source>
</evidence>
<organism evidence="6 7">
    <name type="scientific">Pichia kudriavzevii</name>
    <name type="common">Yeast</name>
    <name type="synonym">Issatchenkia orientalis</name>
    <dbReference type="NCBI Taxonomy" id="4909"/>
    <lineage>
        <taxon>Eukaryota</taxon>
        <taxon>Fungi</taxon>
        <taxon>Dikarya</taxon>
        <taxon>Ascomycota</taxon>
        <taxon>Saccharomycotina</taxon>
        <taxon>Pichiomycetes</taxon>
        <taxon>Pichiales</taxon>
        <taxon>Pichiaceae</taxon>
        <taxon>Pichia</taxon>
    </lineage>
</organism>
<dbReference type="PANTHER" id="PTHR13142">
    <property type="entry name" value="INNER CENTROMERE PROTEIN"/>
    <property type="match status" value="1"/>
</dbReference>
<comment type="subcellular location">
    <subcellularLocation>
        <location evidence="1">Cytoplasm</location>
    </subcellularLocation>
</comment>
<reference evidence="6 7" key="1">
    <citation type="submission" date="2017-05" db="EMBL/GenBank/DDBJ databases">
        <title>The Genome Sequence of Candida krusei Ckrusei653.</title>
        <authorList>
            <person name="Cuomo C."/>
            <person name="Forche A."/>
            <person name="Young S."/>
            <person name="Abouelleil A."/>
            <person name="Cao P."/>
            <person name="Chapman S."/>
            <person name="Cusick C."/>
            <person name="Shea T."/>
            <person name="Nusbaum C."/>
            <person name="Birren B."/>
        </authorList>
    </citation>
    <scope>NUCLEOTIDE SEQUENCE [LARGE SCALE GENOMIC DNA]</scope>
    <source>
        <strain evidence="6 7">Ckrusei653</strain>
    </source>
</reference>
<gene>
    <name evidence="6" type="ORF">CAS74_004029</name>
</gene>
<feature type="compositionally biased region" description="Acidic residues" evidence="3">
    <location>
        <begin position="318"/>
        <end position="358"/>
    </location>
</feature>
<feature type="region of interest" description="Disordered" evidence="3">
    <location>
        <begin position="318"/>
        <end position="361"/>
    </location>
</feature>
<evidence type="ECO:0000259" key="5">
    <source>
        <dbReference type="Pfam" id="PF12253"/>
    </source>
</evidence>
<keyword evidence="2" id="KW-0963">Cytoplasm</keyword>
<feature type="compositionally biased region" description="Basic and acidic residues" evidence="3">
    <location>
        <begin position="58"/>
        <end position="156"/>
    </location>
</feature>
<dbReference type="Proteomes" id="UP000195871">
    <property type="component" value="Unassembled WGS sequence"/>
</dbReference>
<proteinExistence type="predicted"/>
<dbReference type="PANTHER" id="PTHR13142:SF1">
    <property type="entry name" value="INNER CENTROMERE PROTEIN"/>
    <property type="match status" value="1"/>
</dbReference>
<evidence type="ECO:0000256" key="3">
    <source>
        <dbReference type="SAM" id="MobiDB-lite"/>
    </source>
</evidence>
<feature type="compositionally biased region" description="Polar residues" evidence="3">
    <location>
        <begin position="453"/>
        <end position="462"/>
    </location>
</feature>
<feature type="compositionally biased region" description="Low complexity" evidence="3">
    <location>
        <begin position="463"/>
        <end position="475"/>
    </location>
</feature>
<feature type="domain" description="Chromatin assembly factor 1 p150 subunit acidic region" evidence="4">
    <location>
        <begin position="85"/>
        <end position="200"/>
    </location>
</feature>
<accession>A0A1Z8JKA9</accession>
<dbReference type="VEuPathDB" id="FungiDB:C5L36_0B08020"/>
<dbReference type="InterPro" id="IPR021644">
    <property type="entry name" value="CAF-1_p150_acidic"/>
</dbReference>
<comment type="caution">
    <text evidence="6">The sequence shown here is derived from an EMBL/GenBank/DDBJ whole genome shotgun (WGS) entry which is preliminary data.</text>
</comment>
<feature type="region of interest" description="Disordered" evidence="3">
    <location>
        <begin position="453"/>
        <end position="475"/>
    </location>
</feature>
<dbReference type="AlphaFoldDB" id="A0A1Z8JKA9"/>